<evidence type="ECO:0000256" key="2">
    <source>
        <dbReference type="ARBA" id="ARBA00010139"/>
    </source>
</evidence>
<evidence type="ECO:0000256" key="3">
    <source>
        <dbReference type="ARBA" id="ARBA00022630"/>
    </source>
</evidence>
<evidence type="ECO:0000256" key="7">
    <source>
        <dbReference type="ARBA" id="ARBA00023033"/>
    </source>
</evidence>
<keyword evidence="3" id="KW-0285">Flavoprotein</keyword>
<dbReference type="AlphaFoldDB" id="A0A2U1CX86"/>
<evidence type="ECO:0000256" key="8">
    <source>
        <dbReference type="SAM" id="MobiDB-lite"/>
    </source>
</evidence>
<dbReference type="EMBL" id="QEKQ01000004">
    <property type="protein sequence ID" value="PVY76860.1"/>
    <property type="molecule type" value="Genomic_DNA"/>
</dbReference>
<dbReference type="RefSeq" id="WP_116918916.1">
    <property type="nucleotide sequence ID" value="NZ_QEKQ01000004.1"/>
</dbReference>
<dbReference type="PANTHER" id="PTHR43872:SF1">
    <property type="entry name" value="MONOOXYGENASE, PUTATIVE (AFU_ORTHOLOGUE AFUA_8G02570)-RELATED"/>
    <property type="match status" value="1"/>
</dbReference>
<comment type="caution">
    <text evidence="9">The sequence shown here is derived from an EMBL/GenBank/DDBJ whole genome shotgun (WGS) entry which is preliminary data.</text>
</comment>
<keyword evidence="4" id="KW-0274">FAD</keyword>
<accession>A0A2U1CX86</accession>
<dbReference type="GO" id="GO:0050660">
    <property type="term" value="F:flavin adenine dinucleotide binding"/>
    <property type="evidence" value="ECO:0007669"/>
    <property type="project" value="InterPro"/>
</dbReference>
<dbReference type="FunFam" id="3.50.50.60:FF:000228">
    <property type="entry name" value="FAD-containing monooxygenase EthA"/>
    <property type="match status" value="1"/>
</dbReference>
<reference evidence="9 10" key="1">
    <citation type="submission" date="2018-04" db="EMBL/GenBank/DDBJ databases">
        <title>Genomic Encyclopedia of Type Strains, Phase IV (KMG-IV): sequencing the most valuable type-strain genomes for metagenomic binning, comparative biology and taxonomic classification.</title>
        <authorList>
            <person name="Goeker M."/>
        </authorList>
    </citation>
    <scope>NUCLEOTIDE SEQUENCE [LARGE SCALE GENOMIC DNA]</scope>
    <source>
        <strain evidence="9 10">DSM 28688</strain>
    </source>
</reference>
<evidence type="ECO:0000256" key="6">
    <source>
        <dbReference type="ARBA" id="ARBA00023002"/>
    </source>
</evidence>
<dbReference type="Pfam" id="PF00743">
    <property type="entry name" value="FMO-like"/>
    <property type="match status" value="1"/>
</dbReference>
<dbReference type="Gene3D" id="3.50.50.60">
    <property type="entry name" value="FAD/NAD(P)-binding domain"/>
    <property type="match status" value="3"/>
</dbReference>
<sequence>MTAPHYDTVIIGAGLSGIGTACHIAGEFPRRSLAILERREKMGGTWDLFRYPGIRSDSDMASFGFDFKPWYSNQVLAKGTDIRHYVAETAREFHLADKVQFGMNIVSADWSSADQRWTITARHEPTGEERTITCHFMVNCAGYYNFDHGYRPHFEGEESFEGRIIHPQQWPEDFDYTGKKVVVIGSGATAITVVPAMADKAAKVTMLQRSPSYIMSVPDTDKVSMLLNKVLPKRWVFQMARQRNILLQRGIYLASMRWPNAMRKFFLSHMRKKVGPNVDMRHFTPDYNPWEQRLCAAPDGDFFNSLRSGKADIVTDHIDHFSKNGIVLQSGETLEADVIVTATGLDVQLMGGMDIQLDGESVSLPSKMVYKGIMMQDIPNYGWIFGYTNAPWTLKCDIGGQYLCRLFKRMEETGATVARPVDRDGKNAGVGMLDGFAPGYISRAQHLMPRQGEGPWEVTMHYGRDKKMLTEDPVDDGVLSFETPEDARRAPGASDKAA</sequence>
<dbReference type="SUPFAM" id="SSF51905">
    <property type="entry name" value="FAD/NAD(P)-binding domain"/>
    <property type="match status" value="1"/>
</dbReference>
<dbReference type="InterPro" id="IPR036188">
    <property type="entry name" value="FAD/NAD-bd_sf"/>
</dbReference>
<dbReference type="Proteomes" id="UP000245887">
    <property type="component" value="Unassembled WGS sequence"/>
</dbReference>
<gene>
    <name evidence="9" type="ORF">C8D92_10491</name>
</gene>
<protein>
    <submittedName>
        <fullName evidence="9">Cation diffusion facilitator CzcD-associated flavoprotein CzcO</fullName>
    </submittedName>
</protein>
<proteinExistence type="inferred from homology"/>
<dbReference type="InterPro" id="IPR020946">
    <property type="entry name" value="Flavin_mOase-like"/>
</dbReference>
<feature type="region of interest" description="Disordered" evidence="8">
    <location>
        <begin position="470"/>
        <end position="498"/>
    </location>
</feature>
<comment type="cofactor">
    <cofactor evidence="1">
        <name>FAD</name>
        <dbReference type="ChEBI" id="CHEBI:57692"/>
    </cofactor>
</comment>
<dbReference type="PANTHER" id="PTHR43872">
    <property type="entry name" value="MONOOXYGENASE, PUTATIVE (AFU_ORTHOLOGUE AFUA_8G02570)-RELATED"/>
    <property type="match status" value="1"/>
</dbReference>
<comment type="similarity">
    <text evidence="2">Belongs to the FAD-binding monooxygenase family.</text>
</comment>
<evidence type="ECO:0000313" key="10">
    <source>
        <dbReference type="Proteomes" id="UP000245887"/>
    </source>
</evidence>
<keyword evidence="7" id="KW-0503">Monooxygenase</keyword>
<dbReference type="GO" id="GO:0004499">
    <property type="term" value="F:N,N-dimethylaniline monooxygenase activity"/>
    <property type="evidence" value="ECO:0007669"/>
    <property type="project" value="InterPro"/>
</dbReference>
<name>A0A2U1CX86_9GAMM</name>
<evidence type="ECO:0000256" key="4">
    <source>
        <dbReference type="ARBA" id="ARBA00022827"/>
    </source>
</evidence>
<organism evidence="9 10">
    <name type="scientific">Tamilnaduibacter salinus</name>
    <dbReference type="NCBI Taxonomy" id="1484056"/>
    <lineage>
        <taxon>Bacteria</taxon>
        <taxon>Pseudomonadati</taxon>
        <taxon>Pseudomonadota</taxon>
        <taxon>Gammaproteobacteria</taxon>
        <taxon>Pseudomonadales</taxon>
        <taxon>Marinobacteraceae</taxon>
        <taxon>Tamilnaduibacter</taxon>
    </lineage>
</organism>
<evidence type="ECO:0000313" key="9">
    <source>
        <dbReference type="EMBL" id="PVY76860.1"/>
    </source>
</evidence>
<dbReference type="InterPro" id="IPR051820">
    <property type="entry name" value="FAD-binding_MO"/>
</dbReference>
<dbReference type="GO" id="GO:0050661">
    <property type="term" value="F:NADP binding"/>
    <property type="evidence" value="ECO:0007669"/>
    <property type="project" value="InterPro"/>
</dbReference>
<evidence type="ECO:0000256" key="1">
    <source>
        <dbReference type="ARBA" id="ARBA00001974"/>
    </source>
</evidence>
<keyword evidence="6" id="KW-0560">Oxidoreductase</keyword>
<keyword evidence="5" id="KW-0521">NADP</keyword>
<dbReference type="OrthoDB" id="312624at2"/>
<evidence type="ECO:0000256" key="5">
    <source>
        <dbReference type="ARBA" id="ARBA00022857"/>
    </source>
</evidence>